<protein>
    <submittedName>
        <fullName evidence="1">Helix-turn-helix domain-containing protein</fullName>
    </submittedName>
</protein>
<accession>A0AAE4JLA0</accession>
<dbReference type="AlphaFoldDB" id="A0AAE4JLA0"/>
<keyword evidence="2" id="KW-1185">Reference proteome</keyword>
<dbReference type="Proteomes" id="UP001253439">
    <property type="component" value="Unassembled WGS sequence"/>
</dbReference>
<dbReference type="Gene3D" id="1.10.10.10">
    <property type="entry name" value="Winged helix-like DNA-binding domain superfamily/Winged helix DNA-binding domain"/>
    <property type="match status" value="1"/>
</dbReference>
<comment type="caution">
    <text evidence="1">The sequence shown here is derived from an EMBL/GenBank/DDBJ whole genome shotgun (WGS) entry which is preliminary data.</text>
</comment>
<evidence type="ECO:0000313" key="1">
    <source>
        <dbReference type="EMBL" id="MDS0223821.1"/>
    </source>
</evidence>
<dbReference type="RefSeq" id="WP_310898298.1">
    <property type="nucleotide sequence ID" value="NZ_JAMQOM010000027.1"/>
</dbReference>
<gene>
    <name evidence="1" type="ORF">NDI54_21055</name>
</gene>
<evidence type="ECO:0000313" key="2">
    <source>
        <dbReference type="Proteomes" id="UP001253439"/>
    </source>
</evidence>
<reference evidence="1 2" key="1">
    <citation type="submission" date="2022-06" db="EMBL/GenBank/DDBJ databases">
        <title>Haloarcula sp. a new haloarchaeum isolate from saline soil.</title>
        <authorList>
            <person name="Strakova D."/>
            <person name="Galisteo C."/>
            <person name="Sanchez-Porro C."/>
            <person name="Ventosa A."/>
        </authorList>
    </citation>
    <scope>NUCLEOTIDE SEQUENCE [LARGE SCALE GENOMIC DNA]</scope>
    <source>
        <strain evidence="1 2">S1AR25-5A</strain>
    </source>
</reference>
<dbReference type="InterPro" id="IPR011991">
    <property type="entry name" value="ArsR-like_HTH"/>
</dbReference>
<dbReference type="SUPFAM" id="SSF46785">
    <property type="entry name" value="Winged helix' DNA-binding domain"/>
    <property type="match status" value="1"/>
</dbReference>
<proteinExistence type="predicted"/>
<dbReference type="EMBL" id="JAMQOM010000027">
    <property type="protein sequence ID" value="MDS0223821.1"/>
    <property type="molecule type" value="Genomic_DNA"/>
</dbReference>
<name>A0AAE4JLA0_9EURY</name>
<sequence length="167" mass="19088">MENPVEEFDELHWKIVDVLREGRATPSYLSQRTGESRQLVSQRLRDLRLSGFVEKVHKGLYELVEDPRQGSREVPHEMISAVNAIEWEGQGGAKTDERVRALASAVALLKERGESAPVVLRRHINNEFDLELKDSSVQRLLSDNLPKIPQVETESSGQIYVWNEENE</sequence>
<dbReference type="InterPro" id="IPR036390">
    <property type="entry name" value="WH_DNA-bd_sf"/>
</dbReference>
<organism evidence="1 2">
    <name type="scientific">Haloarcula terrestris</name>
    <dbReference type="NCBI Taxonomy" id="2950533"/>
    <lineage>
        <taxon>Archaea</taxon>
        <taxon>Methanobacteriati</taxon>
        <taxon>Methanobacteriota</taxon>
        <taxon>Stenosarchaea group</taxon>
        <taxon>Halobacteria</taxon>
        <taxon>Halobacteriales</taxon>
        <taxon>Haloarculaceae</taxon>
        <taxon>Haloarcula</taxon>
    </lineage>
</organism>
<dbReference type="CDD" id="cd00090">
    <property type="entry name" value="HTH_ARSR"/>
    <property type="match status" value="1"/>
</dbReference>
<dbReference type="InterPro" id="IPR036388">
    <property type="entry name" value="WH-like_DNA-bd_sf"/>
</dbReference>